<dbReference type="Pfam" id="PF08534">
    <property type="entry name" value="Redoxin"/>
    <property type="match status" value="1"/>
</dbReference>
<dbReference type="GO" id="GO:0045454">
    <property type="term" value="P:cell redox homeostasis"/>
    <property type="evidence" value="ECO:0007669"/>
    <property type="project" value="TreeGrafter"/>
</dbReference>
<evidence type="ECO:0000256" key="4">
    <source>
        <dbReference type="ARBA" id="ARBA00023284"/>
    </source>
</evidence>
<dbReference type="GO" id="GO:0008379">
    <property type="term" value="F:thioredoxin peroxidase activity"/>
    <property type="evidence" value="ECO:0007669"/>
    <property type="project" value="InterPro"/>
</dbReference>
<comment type="function">
    <text evidence="6">Thiol-specific peroxidase that catalyzes the reduction of hydrogen peroxide and organic hydroperoxides to water and alcohols, respectively. Plays a role in cell protection against oxidative stress by detoxifying peroxides.</text>
</comment>
<evidence type="ECO:0000256" key="2">
    <source>
        <dbReference type="ARBA" id="ARBA00022862"/>
    </source>
</evidence>
<keyword evidence="4 6" id="KW-0676">Redox-active center</keyword>
<feature type="active site" description="Cysteine sulfenic acid (-SOH) intermediate" evidence="5">
    <location>
        <position position="49"/>
    </location>
</feature>
<dbReference type="SUPFAM" id="SSF52833">
    <property type="entry name" value="Thioredoxin-like"/>
    <property type="match status" value="1"/>
</dbReference>
<dbReference type="Proteomes" id="UP000295301">
    <property type="component" value="Unassembled WGS sequence"/>
</dbReference>
<sequence>MSIKPGDRLPEATLTRLSANGPDPVKLSDLTTGRKVVIFGLPGPFTGTCSTSHLPSFMRTAQAFKDKGVDEIICIAVNDAWVMDAWDKATGAGAAGVTLLADHASELTKALGQELTVPAIGFFSRSKRFALVAEDGVITHLQEEVAPGACDLTTGETLLSAL</sequence>
<dbReference type="InterPro" id="IPR013766">
    <property type="entry name" value="Thioredoxin_domain"/>
</dbReference>
<dbReference type="RefSeq" id="WP_133360946.1">
    <property type="nucleotide sequence ID" value="NZ_SMUV01000071.1"/>
</dbReference>
<evidence type="ECO:0000259" key="7">
    <source>
        <dbReference type="PROSITE" id="PS51352"/>
    </source>
</evidence>
<dbReference type="FunFam" id="3.40.30.10:FF:000020">
    <property type="entry name" value="Peroxiredoxin"/>
    <property type="match status" value="1"/>
</dbReference>
<evidence type="ECO:0000313" key="9">
    <source>
        <dbReference type="Proteomes" id="UP000295301"/>
    </source>
</evidence>
<protein>
    <recommendedName>
        <fullName evidence="6">Glutathione-dependent peroxiredoxin</fullName>
        <ecNumber evidence="6">1.11.1.27</ecNumber>
    </recommendedName>
</protein>
<gene>
    <name evidence="8" type="ORF">E1832_16910</name>
</gene>
<name>A0A4R5UXC9_9RHOB</name>
<dbReference type="InterPro" id="IPR037944">
    <property type="entry name" value="PRX5-like"/>
</dbReference>
<dbReference type="AlphaFoldDB" id="A0A4R5UXC9"/>
<evidence type="ECO:0000256" key="5">
    <source>
        <dbReference type="PIRSR" id="PIRSR637944-1"/>
    </source>
</evidence>
<dbReference type="GO" id="GO:0034599">
    <property type="term" value="P:cellular response to oxidative stress"/>
    <property type="evidence" value="ECO:0007669"/>
    <property type="project" value="InterPro"/>
</dbReference>
<dbReference type="Gene3D" id="3.40.30.10">
    <property type="entry name" value="Glutaredoxin"/>
    <property type="match status" value="1"/>
</dbReference>
<dbReference type="InterPro" id="IPR036249">
    <property type="entry name" value="Thioredoxin-like_sf"/>
</dbReference>
<comment type="caution">
    <text evidence="8">The sequence shown here is derived from an EMBL/GenBank/DDBJ whole genome shotgun (WGS) entry which is preliminary data.</text>
</comment>
<accession>A0A4R5UXC9</accession>
<keyword evidence="1 6" id="KW-0575">Peroxidase</keyword>
<dbReference type="EC" id="1.11.1.27" evidence="6"/>
<dbReference type="CDD" id="cd03013">
    <property type="entry name" value="PRX5_like"/>
    <property type="match status" value="1"/>
</dbReference>
<dbReference type="PANTHER" id="PTHR10430">
    <property type="entry name" value="PEROXIREDOXIN"/>
    <property type="match status" value="1"/>
</dbReference>
<dbReference type="EMBL" id="SMUV01000071">
    <property type="protein sequence ID" value="TDK43949.1"/>
    <property type="molecule type" value="Genomic_DNA"/>
</dbReference>
<proteinExistence type="inferred from homology"/>
<keyword evidence="3 6" id="KW-0560">Oxidoreductase</keyword>
<feature type="domain" description="Thioredoxin" evidence="7">
    <location>
        <begin position="3"/>
        <end position="162"/>
    </location>
</feature>
<reference evidence="8 9" key="1">
    <citation type="submission" date="2019-03" db="EMBL/GenBank/DDBJ databases">
        <title>Ruegeria lutea sp. nov., a novel strain, isolated from marine sediment, the Masan Bay, South Korea.</title>
        <authorList>
            <person name="Kim J."/>
            <person name="Kim D.-Y."/>
            <person name="Lee S.-S."/>
        </authorList>
    </citation>
    <scope>NUCLEOTIDE SEQUENCE [LARGE SCALE GENOMIC DNA]</scope>
    <source>
        <strain evidence="8 9">318-1</strain>
    </source>
</reference>
<evidence type="ECO:0000256" key="3">
    <source>
        <dbReference type="ARBA" id="ARBA00023002"/>
    </source>
</evidence>
<evidence type="ECO:0000256" key="6">
    <source>
        <dbReference type="RuleBase" id="RU366011"/>
    </source>
</evidence>
<dbReference type="InterPro" id="IPR013740">
    <property type="entry name" value="Redoxin"/>
</dbReference>
<dbReference type="GO" id="GO:0042744">
    <property type="term" value="P:hydrogen peroxide catabolic process"/>
    <property type="evidence" value="ECO:0007669"/>
    <property type="project" value="TreeGrafter"/>
</dbReference>
<organism evidence="8 9">
    <name type="scientific">Antarcticimicrobium luteum</name>
    <dbReference type="NCBI Taxonomy" id="2547397"/>
    <lineage>
        <taxon>Bacteria</taxon>
        <taxon>Pseudomonadati</taxon>
        <taxon>Pseudomonadota</taxon>
        <taxon>Alphaproteobacteria</taxon>
        <taxon>Rhodobacterales</taxon>
        <taxon>Paracoccaceae</taxon>
        <taxon>Antarcticimicrobium</taxon>
    </lineage>
</organism>
<keyword evidence="9" id="KW-1185">Reference proteome</keyword>
<comment type="similarity">
    <text evidence="6">Belongs to the peroxiredoxin family. Prx5 subfamily.</text>
</comment>
<dbReference type="PANTHER" id="PTHR10430:SF16">
    <property type="entry name" value="PEROXIREDOXIN-5, MITOCHONDRIAL"/>
    <property type="match status" value="1"/>
</dbReference>
<dbReference type="PROSITE" id="PS51352">
    <property type="entry name" value="THIOREDOXIN_2"/>
    <property type="match status" value="1"/>
</dbReference>
<keyword evidence="2 6" id="KW-0049">Antioxidant</keyword>
<evidence type="ECO:0000313" key="8">
    <source>
        <dbReference type="EMBL" id="TDK43949.1"/>
    </source>
</evidence>
<comment type="catalytic activity">
    <reaction evidence="6">
        <text>a hydroperoxide + 2 glutathione = an alcohol + glutathione disulfide + H2O</text>
        <dbReference type="Rhea" id="RHEA:62632"/>
        <dbReference type="ChEBI" id="CHEBI:15377"/>
        <dbReference type="ChEBI" id="CHEBI:30879"/>
        <dbReference type="ChEBI" id="CHEBI:35924"/>
        <dbReference type="ChEBI" id="CHEBI:57925"/>
        <dbReference type="ChEBI" id="CHEBI:58297"/>
        <dbReference type="EC" id="1.11.1.27"/>
    </reaction>
</comment>
<dbReference type="GO" id="GO:0005737">
    <property type="term" value="C:cytoplasm"/>
    <property type="evidence" value="ECO:0007669"/>
    <property type="project" value="TreeGrafter"/>
</dbReference>
<evidence type="ECO:0000256" key="1">
    <source>
        <dbReference type="ARBA" id="ARBA00022559"/>
    </source>
</evidence>
<dbReference type="OrthoDB" id="9800621at2"/>